<evidence type="ECO:0000256" key="1">
    <source>
        <dbReference type="SAM" id="MobiDB-lite"/>
    </source>
</evidence>
<dbReference type="Proteomes" id="UP000823399">
    <property type="component" value="Unassembled WGS sequence"/>
</dbReference>
<protein>
    <submittedName>
        <fullName evidence="2">Uncharacterized protein</fullName>
    </submittedName>
</protein>
<sequence>RAADTILEYFWRKCSFRITVKSIADEPMQHFIALADQLETNKLTPATCDLISMFQNILRGNHEPLRNLALGFYKHNRPAALLCLDHIFSRTTDIRTFAVNEMQRFLEQFHAYARLLYLILTFPDPMEHRGIQRLFSIVRLSRDEFLIPDGTFLHNNVMETRQGITWVSEHSSGYTASRRVVTQLLQQSIRTILEDKISEIDDMCCKSPVFSQCLQFLISGVCRRDNCPQEHVAVSKLDRQYYNNRVAIHIWQILILQFMYSAHPKIDRRKSMRHWLKHLYEAINPPFFIQGSPADLDMNLMPLRLDGMKVVKLWIREFFYSLDPSHTQAEFLTALMGMTSLSFAFDRDDAPVYISRAKCTISGPLGLFRKGDNRYMVHDLLNSYQGATRSSISSGILYILHVLDNRLYVNLSVLCDCIEDICSAFVIKFRMDPDLNKFPLHNVVLPCNWLLFPHKFTAEKDTKLFLMGKLLDEIARLVEALRIETSIDPRLQLDRFPLAGPYEIHAHSSQYFHFPDVIAHNFRNRFVRDKVDKIILSLHNNPPSNWRLANYRKLVDVVVRYMTPLPEQAPPSDVYLRALLALDDNKGVSNLVHLVHKTMNQRTRVYIVRRLIYEKTIEIPHLLSSYAVIAQSTPRVEAPAFVPGVGHCKDRLEVMQHDEKEITEPQPQDFEGEEEGEEDVTANADTETRDAWETWDVAATLLAPDLDESLRTNGPSVEEEEAACKIQKAYRRYVRRRSSRAVNTEIDAMFMTCLKETQSSEWRSGYYTFLFLGPLPHLLVCLERGITLTRAAIAKTKGHLLNKESHEKLEELGKQRSGIASVLPYSATYNN</sequence>
<name>A0A9P7JU00_9AGAM</name>
<dbReference type="EMBL" id="JABBWM010000029">
    <property type="protein sequence ID" value="KAG2108063.1"/>
    <property type="molecule type" value="Genomic_DNA"/>
</dbReference>
<dbReference type="GeneID" id="64699701"/>
<evidence type="ECO:0000313" key="2">
    <source>
        <dbReference type="EMBL" id="KAG2108063.1"/>
    </source>
</evidence>
<keyword evidence="3" id="KW-1185">Reference proteome</keyword>
<accession>A0A9P7JU00</accession>
<feature type="region of interest" description="Disordered" evidence="1">
    <location>
        <begin position="660"/>
        <end position="684"/>
    </location>
</feature>
<dbReference type="AlphaFoldDB" id="A0A9P7JU00"/>
<gene>
    <name evidence="2" type="ORF">F5147DRAFT_696542</name>
</gene>
<dbReference type="OrthoDB" id="2673178at2759"/>
<dbReference type="RefSeq" id="XP_041292661.1">
    <property type="nucleotide sequence ID" value="XM_041437442.1"/>
</dbReference>
<comment type="caution">
    <text evidence="2">The sequence shown here is derived from an EMBL/GenBank/DDBJ whole genome shotgun (WGS) entry which is preliminary data.</text>
</comment>
<proteinExistence type="predicted"/>
<feature type="non-terminal residue" evidence="2">
    <location>
        <position position="831"/>
    </location>
</feature>
<feature type="compositionally biased region" description="Acidic residues" evidence="1">
    <location>
        <begin position="670"/>
        <end position="680"/>
    </location>
</feature>
<evidence type="ECO:0000313" key="3">
    <source>
        <dbReference type="Proteomes" id="UP000823399"/>
    </source>
</evidence>
<reference evidence="2" key="1">
    <citation type="journal article" date="2020" name="New Phytol.">
        <title>Comparative genomics reveals dynamic genome evolution in host specialist ectomycorrhizal fungi.</title>
        <authorList>
            <person name="Lofgren L.A."/>
            <person name="Nguyen N.H."/>
            <person name="Vilgalys R."/>
            <person name="Ruytinx J."/>
            <person name="Liao H.L."/>
            <person name="Branco S."/>
            <person name="Kuo A."/>
            <person name="LaButti K."/>
            <person name="Lipzen A."/>
            <person name="Andreopoulos W."/>
            <person name="Pangilinan J."/>
            <person name="Riley R."/>
            <person name="Hundley H."/>
            <person name="Na H."/>
            <person name="Barry K."/>
            <person name="Grigoriev I.V."/>
            <person name="Stajich J.E."/>
            <person name="Kennedy P.G."/>
        </authorList>
    </citation>
    <scope>NUCLEOTIDE SEQUENCE</scope>
    <source>
        <strain evidence="2">FC423</strain>
    </source>
</reference>
<organism evidence="2 3">
    <name type="scientific">Suillus discolor</name>
    <dbReference type="NCBI Taxonomy" id="1912936"/>
    <lineage>
        <taxon>Eukaryota</taxon>
        <taxon>Fungi</taxon>
        <taxon>Dikarya</taxon>
        <taxon>Basidiomycota</taxon>
        <taxon>Agaricomycotina</taxon>
        <taxon>Agaricomycetes</taxon>
        <taxon>Agaricomycetidae</taxon>
        <taxon>Boletales</taxon>
        <taxon>Suillineae</taxon>
        <taxon>Suillaceae</taxon>
        <taxon>Suillus</taxon>
    </lineage>
</organism>
<dbReference type="PROSITE" id="PS50096">
    <property type="entry name" value="IQ"/>
    <property type="match status" value="1"/>
</dbReference>